<gene>
    <name evidence="1" type="ORF">ACFPPC_03245</name>
</gene>
<accession>A0ABW0H8R2</accession>
<dbReference type="EMBL" id="JBHSLV010000007">
    <property type="protein sequence ID" value="MFC5391654.1"/>
    <property type="molecule type" value="Genomic_DNA"/>
</dbReference>
<protein>
    <submittedName>
        <fullName evidence="1">Uncharacterized protein</fullName>
    </submittedName>
</protein>
<dbReference type="Proteomes" id="UP001596104">
    <property type="component" value="Unassembled WGS sequence"/>
</dbReference>
<keyword evidence="2" id="KW-1185">Reference proteome</keyword>
<comment type="caution">
    <text evidence="1">The sequence shown here is derived from an EMBL/GenBank/DDBJ whole genome shotgun (WGS) entry which is preliminary data.</text>
</comment>
<proteinExistence type="predicted"/>
<name>A0ABW0H8R2_9HYPH</name>
<organism evidence="1 2">
    <name type="scientific">Bosea vestrisii</name>
    <dbReference type="NCBI Taxonomy" id="151416"/>
    <lineage>
        <taxon>Bacteria</taxon>
        <taxon>Pseudomonadati</taxon>
        <taxon>Pseudomonadota</taxon>
        <taxon>Alphaproteobacteria</taxon>
        <taxon>Hyphomicrobiales</taxon>
        <taxon>Boseaceae</taxon>
        <taxon>Bosea</taxon>
    </lineage>
</organism>
<reference evidence="2" key="1">
    <citation type="journal article" date="2019" name="Int. J. Syst. Evol. Microbiol.">
        <title>The Global Catalogue of Microorganisms (GCM) 10K type strain sequencing project: providing services to taxonomists for standard genome sequencing and annotation.</title>
        <authorList>
            <consortium name="The Broad Institute Genomics Platform"/>
            <consortium name="The Broad Institute Genome Sequencing Center for Infectious Disease"/>
            <person name="Wu L."/>
            <person name="Ma J."/>
        </authorList>
    </citation>
    <scope>NUCLEOTIDE SEQUENCE [LARGE SCALE GENOMIC DNA]</scope>
    <source>
        <strain evidence="2">CGMCC 1.16326</strain>
    </source>
</reference>
<sequence length="96" mass="10779">MSAGKIGSEAEGFIGLRAAMTRAEVKAAEDDETLSRRDDEHLHRRTRVTLIDAFYRAKLLNGDQDFDFADLNVLASLDAEAMRLRGRRLQRAGDRS</sequence>
<evidence type="ECO:0000313" key="1">
    <source>
        <dbReference type="EMBL" id="MFC5391654.1"/>
    </source>
</evidence>
<dbReference type="RefSeq" id="WP_377006463.1">
    <property type="nucleotide sequence ID" value="NZ_JBHSLV010000007.1"/>
</dbReference>
<evidence type="ECO:0000313" key="2">
    <source>
        <dbReference type="Proteomes" id="UP001596104"/>
    </source>
</evidence>